<dbReference type="InterPro" id="IPR002575">
    <property type="entry name" value="Aminoglycoside_PTrfase"/>
</dbReference>
<dbReference type="Pfam" id="PF00483">
    <property type="entry name" value="NTP_transferase"/>
    <property type="match status" value="1"/>
</dbReference>
<dbReference type="PANTHER" id="PTHR21064">
    <property type="entry name" value="AMINOGLYCOSIDE PHOSPHOTRANSFERASE DOMAIN-CONTAINING PROTEIN-RELATED"/>
    <property type="match status" value="1"/>
</dbReference>
<gene>
    <name evidence="3" type="ORF">ERS852417_02936</name>
</gene>
<protein>
    <submittedName>
        <fullName evidence="3">UDP-N-acetylglucosamine diphosphorylase/glucosamine-1-phosphate N-acetyltransferase</fullName>
    </submittedName>
</protein>
<dbReference type="Pfam" id="PF01636">
    <property type="entry name" value="APH"/>
    <property type="match status" value="1"/>
</dbReference>
<dbReference type="InterPro" id="IPR005835">
    <property type="entry name" value="NTP_transferase_dom"/>
</dbReference>
<name>A0A174HEY8_9FIRM</name>
<dbReference type="InterPro" id="IPR011009">
    <property type="entry name" value="Kinase-like_dom_sf"/>
</dbReference>
<evidence type="ECO:0000313" key="4">
    <source>
        <dbReference type="Proteomes" id="UP000095384"/>
    </source>
</evidence>
<dbReference type="SUPFAM" id="SSF56112">
    <property type="entry name" value="Protein kinase-like (PK-like)"/>
    <property type="match status" value="1"/>
</dbReference>
<dbReference type="InterPro" id="IPR029044">
    <property type="entry name" value="Nucleotide-diphossugar_trans"/>
</dbReference>
<evidence type="ECO:0000259" key="1">
    <source>
        <dbReference type="Pfam" id="PF00483"/>
    </source>
</evidence>
<proteinExistence type="predicted"/>
<dbReference type="InterPro" id="IPR050249">
    <property type="entry name" value="Pseudomonas-type_ThrB"/>
</dbReference>
<sequence>MKKPVLVIMAAGMGSRYGGMKQIDPVDEYGHIIVDFSIYDAYLAGFEEVIFVIKKENAEDFHNVIGNRIEKIMKVRYAFQELENLPEGFEVPAGRVKPWGTAHAILSCKDMIDGPFAVINADDYYGREAFKQIYDYLSVHEDNEKYQYAMVGYQLKNTLTENGSVARGVCDIDSNGKLVSVTEHTTIVKRGENAAYTEDDGKSYTDLAGDTIVSMNLWGFSKGFLSEIAYGFRDFLQEGLQHNPLKCEYYLPSVVSRLLDSNKAEVKVLLTTEKWYGVTYKEDKPMVMAAVKKLEENDFYPKQLCGKLEAAANFCFEGVYKEEIPWGNGHINDTYRVTFENEQGVKKHYILQQMNKSIFKNPVQLMENIVGVTEFLKRKISANGGNPERETLNVIPAKDGKPYYVDSEGEYWRAYVFIENTVSYDLIDNPEILYEGGLAFGRFQSMLADYPAKTLHETIPGFHDTRERFETFKKAVEEDVCSRVDLVREEIQFVLDREEIVDCFQDLLRSGKISFRVTHNDTKINNVLMDKDTKKGICVIDLDTVMPGAAMNDFGDAVRIGASTALEDEQNLDKVWCDLELFEACAKGFIEGCGGKLSQEEIKLLPMGAKLMTYECGMRFLMDYIQGDIYFKIHRPGQNLDRARTQFKLVSDMEHKWKEMENIVKKYM</sequence>
<reference evidence="3 4" key="1">
    <citation type="submission" date="2015-09" db="EMBL/GenBank/DDBJ databases">
        <authorList>
            <consortium name="Pathogen Informatics"/>
        </authorList>
    </citation>
    <scope>NUCLEOTIDE SEQUENCE [LARGE SCALE GENOMIC DNA]</scope>
    <source>
        <strain evidence="3 4">2789STDY5608860</strain>
    </source>
</reference>
<feature type="domain" description="Nucleotidyl transferase" evidence="1">
    <location>
        <begin position="7"/>
        <end position="179"/>
    </location>
</feature>
<evidence type="ECO:0000313" key="3">
    <source>
        <dbReference type="EMBL" id="CUO71690.1"/>
    </source>
</evidence>
<dbReference type="AlphaFoldDB" id="A0A174HEY8"/>
<dbReference type="SUPFAM" id="SSF53448">
    <property type="entry name" value="Nucleotide-diphospho-sugar transferases"/>
    <property type="match status" value="1"/>
</dbReference>
<keyword evidence="3" id="KW-0808">Transferase</keyword>
<evidence type="ECO:0000259" key="2">
    <source>
        <dbReference type="Pfam" id="PF01636"/>
    </source>
</evidence>
<dbReference type="RefSeq" id="WP_015567931.1">
    <property type="nucleotide sequence ID" value="NZ_CYYW01000038.1"/>
</dbReference>
<dbReference type="EMBL" id="CYYW01000038">
    <property type="protein sequence ID" value="CUO71690.1"/>
    <property type="molecule type" value="Genomic_DNA"/>
</dbReference>
<dbReference type="GO" id="GO:0016740">
    <property type="term" value="F:transferase activity"/>
    <property type="evidence" value="ECO:0007669"/>
    <property type="project" value="UniProtKB-KW"/>
</dbReference>
<organism evidence="3 4">
    <name type="scientific">Agathobacter rectalis</name>
    <dbReference type="NCBI Taxonomy" id="39491"/>
    <lineage>
        <taxon>Bacteria</taxon>
        <taxon>Bacillati</taxon>
        <taxon>Bacillota</taxon>
        <taxon>Clostridia</taxon>
        <taxon>Lachnospirales</taxon>
        <taxon>Lachnospiraceae</taxon>
        <taxon>Agathobacter</taxon>
    </lineage>
</organism>
<dbReference type="PANTHER" id="PTHR21064:SF5">
    <property type="entry name" value="SLR1880 PROTEIN"/>
    <property type="match status" value="1"/>
</dbReference>
<dbReference type="Gene3D" id="3.90.550.10">
    <property type="entry name" value="Spore Coat Polysaccharide Biosynthesis Protein SpsA, Chain A"/>
    <property type="match status" value="1"/>
</dbReference>
<feature type="domain" description="Aminoglycoside phosphotransferase" evidence="2">
    <location>
        <begin position="327"/>
        <end position="568"/>
    </location>
</feature>
<accession>A0A174HEY8</accession>
<dbReference type="Gene3D" id="3.90.1200.10">
    <property type="match status" value="1"/>
</dbReference>
<dbReference type="Proteomes" id="UP000095384">
    <property type="component" value="Unassembled WGS sequence"/>
</dbReference>